<keyword evidence="3" id="KW-1185">Reference proteome</keyword>
<dbReference type="Proteomes" id="UP001520878">
    <property type="component" value="Unassembled WGS sequence"/>
</dbReference>
<proteinExistence type="predicted"/>
<sequence length="585" mass="63745">MNSIFRWQGLVGFGVFIATLAVLVALFLDTGLRLALVWALEDVQGAEVNVERVEHQWQPFGVSVYSLAMTDPANPDTNQLEAQRISATLNPWSLLMQKLEVDQLTIDGLALSTPRQSTGAVYRPVEQQDTVSTFALPEGAPKDIDSLLAALPLQTPQAADALKQAYQQQQTQVKAAYENLPDKSRIDDYKQKIDALKQADTKSPEAILAAKQQLDDIKKALKKDQQAINDFKQTVAQAREAISPKLAALKAAPGKDYAQAKALAGGDAGAITDLTRHLFGDKAAQTVSYLLAATDTLAPMLNSSEQQQEAASRAEGRWITFDDASKIPDVWIKDASVSVILLDQTLSTVWQDITYQHDLIGKPTRFSATASTSPRWQGIDLKGDFAFSETGLNGQQQWDIKGLLLPAAELLNSPRLTTALKDGLLNASGKLSISGNQLDGNGRFNLPRLSMRADTDNQKLRVIADALQQLTSLNVGLNLSGDYRTPDVAFSSDLGRQLASAMVSSLSPEVEQKLNQWQSGLLNDANAQSGATESGLGQWQQWLSNGDQMQQQVDKLLETQLDGALDKQKDKLKDKLKNLLGKDDP</sequence>
<name>A0ABS8GBL3_9ALTE</name>
<reference evidence="2 3" key="1">
    <citation type="submission" date="2021-10" db="EMBL/GenBank/DDBJ databases">
        <title>Draft genome of Aestuariibacter halophilus JC2043.</title>
        <authorList>
            <person name="Emsley S.A."/>
            <person name="Pfannmuller K.M."/>
            <person name="Ushijima B."/>
            <person name="Saw J.H."/>
            <person name="Videau P."/>
        </authorList>
    </citation>
    <scope>NUCLEOTIDE SEQUENCE [LARGE SCALE GENOMIC DNA]</scope>
    <source>
        <strain evidence="2 3">JC2043</strain>
    </source>
</reference>
<evidence type="ECO:0000313" key="2">
    <source>
        <dbReference type="EMBL" id="MCC2617977.1"/>
    </source>
</evidence>
<protein>
    <submittedName>
        <fullName evidence="2">TIGR03545 family protein</fullName>
    </submittedName>
</protein>
<comment type="caution">
    <text evidence="2">The sequence shown here is derived from an EMBL/GenBank/DDBJ whole genome shotgun (WGS) entry which is preliminary data.</text>
</comment>
<keyword evidence="1" id="KW-0175">Coiled coil</keyword>
<evidence type="ECO:0000313" key="3">
    <source>
        <dbReference type="Proteomes" id="UP001520878"/>
    </source>
</evidence>
<dbReference type="RefSeq" id="WP_229162420.1">
    <property type="nucleotide sequence ID" value="NZ_JAJEWP010000006.1"/>
</dbReference>
<dbReference type="NCBIfam" id="TIGR03545">
    <property type="entry name" value="TIGR03545 family protein"/>
    <property type="match status" value="1"/>
</dbReference>
<gene>
    <name evidence="2" type="ORF">LJ739_17115</name>
</gene>
<organism evidence="2 3">
    <name type="scientific">Fluctibacter halophilus</name>
    <dbReference type="NCBI Taxonomy" id="226011"/>
    <lineage>
        <taxon>Bacteria</taxon>
        <taxon>Pseudomonadati</taxon>
        <taxon>Pseudomonadota</taxon>
        <taxon>Gammaproteobacteria</taxon>
        <taxon>Alteromonadales</taxon>
        <taxon>Alteromonadaceae</taxon>
        <taxon>Fluctibacter</taxon>
    </lineage>
</organism>
<dbReference type="InterPro" id="IPR052894">
    <property type="entry name" value="AsmA-related"/>
</dbReference>
<feature type="coiled-coil region" evidence="1">
    <location>
        <begin position="207"/>
        <end position="241"/>
    </location>
</feature>
<evidence type="ECO:0000256" key="1">
    <source>
        <dbReference type="SAM" id="Coils"/>
    </source>
</evidence>
<dbReference type="EMBL" id="JAJEWP010000006">
    <property type="protein sequence ID" value="MCC2617977.1"/>
    <property type="molecule type" value="Genomic_DNA"/>
</dbReference>
<accession>A0ABS8GBL3</accession>
<dbReference type="PANTHER" id="PTHR30441">
    <property type="entry name" value="DUF748 DOMAIN-CONTAINING PROTEIN"/>
    <property type="match status" value="1"/>
</dbReference>
<dbReference type="PANTHER" id="PTHR30441:SF8">
    <property type="entry name" value="DUF748 DOMAIN-CONTAINING PROTEIN"/>
    <property type="match status" value="1"/>
</dbReference>
<dbReference type="InterPro" id="IPR019934">
    <property type="entry name" value="CHP03545"/>
</dbReference>